<evidence type="ECO:0000313" key="3">
    <source>
        <dbReference type="Proteomes" id="UP000537592"/>
    </source>
</evidence>
<protein>
    <submittedName>
        <fullName evidence="2">Uncharacterized protein YodC (DUF2158 family)</fullName>
    </submittedName>
</protein>
<comment type="caution">
    <text evidence="2">The sequence shown here is derived from an EMBL/GenBank/DDBJ whole genome shotgun (WGS) entry which is preliminary data.</text>
</comment>
<gene>
    <name evidence="2" type="ORF">FHS81_001576</name>
</gene>
<proteinExistence type="predicted"/>
<dbReference type="AlphaFoldDB" id="A0A7W6EGI1"/>
<organism evidence="2 3">
    <name type="scientific">Pseudochelatococcus contaminans</name>
    <dbReference type="NCBI Taxonomy" id="1538103"/>
    <lineage>
        <taxon>Bacteria</taxon>
        <taxon>Pseudomonadati</taxon>
        <taxon>Pseudomonadota</taxon>
        <taxon>Alphaproteobacteria</taxon>
        <taxon>Hyphomicrobiales</taxon>
        <taxon>Chelatococcaceae</taxon>
        <taxon>Pseudochelatococcus</taxon>
    </lineage>
</organism>
<dbReference type="RefSeq" id="WP_183751635.1">
    <property type="nucleotide sequence ID" value="NZ_JACICC010000003.1"/>
</dbReference>
<dbReference type="Proteomes" id="UP000537592">
    <property type="component" value="Unassembled WGS sequence"/>
</dbReference>
<name>A0A7W6EGI1_9HYPH</name>
<reference evidence="2 3" key="1">
    <citation type="submission" date="2020-08" db="EMBL/GenBank/DDBJ databases">
        <title>Genomic Encyclopedia of Type Strains, Phase IV (KMG-IV): sequencing the most valuable type-strain genomes for metagenomic binning, comparative biology and taxonomic classification.</title>
        <authorList>
            <person name="Goeker M."/>
        </authorList>
    </citation>
    <scope>NUCLEOTIDE SEQUENCE [LARGE SCALE GENOMIC DNA]</scope>
    <source>
        <strain evidence="2 3">DSM 28760</strain>
    </source>
</reference>
<dbReference type="InterPro" id="IPR019226">
    <property type="entry name" value="DUF2158"/>
</dbReference>
<sequence>MSFSVGDVVMLKSGGPALTVTEVGSESISVVWYADAEDNFRTTQLPPETLILFDDEDDLDLDEEEDEDDEEDDIA</sequence>
<evidence type="ECO:0000256" key="1">
    <source>
        <dbReference type="SAM" id="MobiDB-lite"/>
    </source>
</evidence>
<feature type="region of interest" description="Disordered" evidence="1">
    <location>
        <begin position="54"/>
        <end position="75"/>
    </location>
</feature>
<dbReference type="Pfam" id="PF09926">
    <property type="entry name" value="DUF2158"/>
    <property type="match status" value="1"/>
</dbReference>
<evidence type="ECO:0000313" key="2">
    <source>
        <dbReference type="EMBL" id="MBB3809494.1"/>
    </source>
</evidence>
<accession>A0A7W6EGI1</accession>
<keyword evidence="3" id="KW-1185">Reference proteome</keyword>
<dbReference type="EMBL" id="JACICC010000003">
    <property type="protein sequence ID" value="MBB3809494.1"/>
    <property type="molecule type" value="Genomic_DNA"/>
</dbReference>